<dbReference type="EMBL" id="KK914751">
    <property type="protein sequence ID" value="KDP29325.1"/>
    <property type="molecule type" value="Genomic_DNA"/>
</dbReference>
<evidence type="ECO:0000313" key="1">
    <source>
        <dbReference type="EMBL" id="KDP29325.1"/>
    </source>
</evidence>
<proteinExistence type="predicted"/>
<name>A0A067KAP2_JATCU</name>
<dbReference type="InterPro" id="IPR010683">
    <property type="entry name" value="DUF1262"/>
</dbReference>
<dbReference type="STRING" id="180498.A0A067KAP2"/>
<dbReference type="Pfam" id="PF06880">
    <property type="entry name" value="DUF1262"/>
    <property type="match status" value="1"/>
</dbReference>
<keyword evidence="2" id="KW-1185">Reference proteome</keyword>
<accession>A0A067KAP2</accession>
<dbReference type="PANTHER" id="PTHR31050:SF13">
    <property type="entry name" value="TRANSCRIPTION FACTOR"/>
    <property type="match status" value="1"/>
</dbReference>
<gene>
    <name evidence="1" type="ORF">JCGZ_18246</name>
</gene>
<evidence type="ECO:0008006" key="3">
    <source>
        <dbReference type="Google" id="ProtNLM"/>
    </source>
</evidence>
<dbReference type="KEGG" id="jcu:105641939"/>
<sequence length="383" mass="44014">MYVTRRLSFYLRDPSALSLPPPEGPNSGILVIQDEEAQPTCCFGLCYSDQVKNFPFPQNYNLNVRYTTQAGQHQSVSVNRVAFIPVLNQPLSSNQYYCIERAGKNKGKAYINSKEEDKTTCCFCNCINDFEPAPLAPQDTYQQFEIQRRDWGGFVGKSTTSDGYPPNFLRRKGWRLYTTSPLKFDLNEAQGVDNTLRFRLPDSSNISLSQKTSQPVVVGKWYCPFMFIKDGAVQDQFDSSRYYEMTLQQKWEQIFACENNNNNEGNAPVIVDVAIENEVVKIGSEKIMYGDDNLVDGVMWFGNVGLSSVIIERIKWEEERFGWISGSQKEVKIKRVEEFRGAGEWKKFGCYVLVESFVLKRMNGSLLLTYEFRHTQHVTSKWE</sequence>
<reference evidence="1 2" key="1">
    <citation type="journal article" date="2014" name="PLoS ONE">
        <title>Global Analysis of Gene Expression Profiles in Physic Nut (Jatropha curcas L.) Seedlings Exposed to Salt Stress.</title>
        <authorList>
            <person name="Zhang L."/>
            <person name="Zhang C."/>
            <person name="Wu P."/>
            <person name="Chen Y."/>
            <person name="Li M."/>
            <person name="Jiang H."/>
            <person name="Wu G."/>
        </authorList>
    </citation>
    <scope>NUCLEOTIDE SEQUENCE [LARGE SCALE GENOMIC DNA]</scope>
    <source>
        <strain evidence="2">cv. GZQX0401</strain>
        <tissue evidence="1">Young leaves</tissue>
    </source>
</reference>
<protein>
    <recommendedName>
        <fullName evidence="3">Insecticidal crystal toxin domain-containing protein</fullName>
    </recommendedName>
</protein>
<dbReference type="PANTHER" id="PTHR31050">
    <property type="entry name" value="OS08G0413200 PROTEIN"/>
    <property type="match status" value="1"/>
</dbReference>
<organism evidence="1 2">
    <name type="scientific">Jatropha curcas</name>
    <name type="common">Barbados nut</name>
    <dbReference type="NCBI Taxonomy" id="180498"/>
    <lineage>
        <taxon>Eukaryota</taxon>
        <taxon>Viridiplantae</taxon>
        <taxon>Streptophyta</taxon>
        <taxon>Embryophyta</taxon>
        <taxon>Tracheophyta</taxon>
        <taxon>Spermatophyta</taxon>
        <taxon>Magnoliopsida</taxon>
        <taxon>eudicotyledons</taxon>
        <taxon>Gunneridae</taxon>
        <taxon>Pentapetalae</taxon>
        <taxon>rosids</taxon>
        <taxon>fabids</taxon>
        <taxon>Malpighiales</taxon>
        <taxon>Euphorbiaceae</taxon>
        <taxon>Crotonoideae</taxon>
        <taxon>Jatropheae</taxon>
        <taxon>Jatropha</taxon>
    </lineage>
</organism>
<dbReference type="OrthoDB" id="647907at2759"/>
<dbReference type="AlphaFoldDB" id="A0A067KAP2"/>
<evidence type="ECO:0000313" key="2">
    <source>
        <dbReference type="Proteomes" id="UP000027138"/>
    </source>
</evidence>
<dbReference type="Proteomes" id="UP000027138">
    <property type="component" value="Unassembled WGS sequence"/>
</dbReference>